<dbReference type="PANTHER" id="PTHR46494">
    <property type="entry name" value="CORA FAMILY METAL ION TRANSPORTER (EUROFUNG)"/>
    <property type="match status" value="1"/>
</dbReference>
<dbReference type="GO" id="GO:0005886">
    <property type="term" value="C:plasma membrane"/>
    <property type="evidence" value="ECO:0007669"/>
    <property type="project" value="UniProtKB-SubCell"/>
</dbReference>
<evidence type="ECO:0000313" key="10">
    <source>
        <dbReference type="Proteomes" id="UP000092154"/>
    </source>
</evidence>
<keyword evidence="5" id="KW-0812">Transmembrane</keyword>
<accession>A0A1B7N5V6</accession>
<keyword evidence="3" id="KW-0813">Transport</keyword>
<dbReference type="SUPFAM" id="SSF144083">
    <property type="entry name" value="Magnesium transport protein CorA, transmembrane region"/>
    <property type="match status" value="1"/>
</dbReference>
<dbReference type="GO" id="GO:0015087">
    <property type="term" value="F:cobalt ion transmembrane transporter activity"/>
    <property type="evidence" value="ECO:0007669"/>
    <property type="project" value="TreeGrafter"/>
</dbReference>
<name>A0A1B7N5V6_9AGAM</name>
<dbReference type="STRING" id="1314800.A0A1B7N5V6"/>
<dbReference type="AlphaFoldDB" id="A0A1B7N5V6"/>
<dbReference type="Proteomes" id="UP000092154">
    <property type="component" value="Unassembled WGS sequence"/>
</dbReference>
<keyword evidence="4" id="KW-1003">Cell membrane</keyword>
<dbReference type="GO" id="GO:0050897">
    <property type="term" value="F:cobalt ion binding"/>
    <property type="evidence" value="ECO:0007669"/>
    <property type="project" value="TreeGrafter"/>
</dbReference>
<gene>
    <name evidence="9" type="ORF">K503DRAFT_849073</name>
</gene>
<dbReference type="PANTHER" id="PTHR46494:SF1">
    <property type="entry name" value="CORA FAMILY METAL ION TRANSPORTER (EUROFUNG)"/>
    <property type="match status" value="1"/>
</dbReference>
<evidence type="ECO:0000256" key="8">
    <source>
        <dbReference type="SAM" id="MobiDB-lite"/>
    </source>
</evidence>
<organism evidence="9 10">
    <name type="scientific">Rhizopogon vinicolor AM-OR11-026</name>
    <dbReference type="NCBI Taxonomy" id="1314800"/>
    <lineage>
        <taxon>Eukaryota</taxon>
        <taxon>Fungi</taxon>
        <taxon>Dikarya</taxon>
        <taxon>Basidiomycota</taxon>
        <taxon>Agaricomycotina</taxon>
        <taxon>Agaricomycetes</taxon>
        <taxon>Agaricomycetidae</taxon>
        <taxon>Boletales</taxon>
        <taxon>Suillineae</taxon>
        <taxon>Rhizopogonaceae</taxon>
        <taxon>Rhizopogon</taxon>
    </lineage>
</organism>
<comment type="similarity">
    <text evidence="2">Belongs to the CorA metal ion transporter (MIT) (TC 1.A.35) family.</text>
</comment>
<protein>
    <recommendedName>
        <fullName evidence="11">Cora-domain-containing protein</fullName>
    </recommendedName>
</protein>
<evidence type="ECO:0000256" key="5">
    <source>
        <dbReference type="ARBA" id="ARBA00022692"/>
    </source>
</evidence>
<reference evidence="9 10" key="1">
    <citation type="submission" date="2016-06" db="EMBL/GenBank/DDBJ databases">
        <title>Comparative genomics of the ectomycorrhizal sister species Rhizopogon vinicolor and Rhizopogon vesiculosus (Basidiomycota: Boletales) reveals a divergence of the mating type B locus.</title>
        <authorList>
            <consortium name="DOE Joint Genome Institute"/>
            <person name="Mujic A.B."/>
            <person name="Kuo A."/>
            <person name="Tritt A."/>
            <person name="Lipzen A."/>
            <person name="Chen C."/>
            <person name="Johnson J."/>
            <person name="Sharma A."/>
            <person name="Barry K."/>
            <person name="Grigoriev I.V."/>
            <person name="Spatafora J.W."/>
        </authorList>
    </citation>
    <scope>NUCLEOTIDE SEQUENCE [LARGE SCALE GENOMIC DNA]</scope>
    <source>
        <strain evidence="9 10">AM-OR11-026</strain>
    </source>
</reference>
<evidence type="ECO:0008006" key="11">
    <source>
        <dbReference type="Google" id="ProtNLM"/>
    </source>
</evidence>
<dbReference type="SUPFAM" id="SSF143865">
    <property type="entry name" value="CorA soluble domain-like"/>
    <property type="match status" value="1"/>
</dbReference>
<evidence type="ECO:0000256" key="4">
    <source>
        <dbReference type="ARBA" id="ARBA00022475"/>
    </source>
</evidence>
<evidence type="ECO:0000256" key="2">
    <source>
        <dbReference type="ARBA" id="ARBA00009765"/>
    </source>
</evidence>
<dbReference type="InterPro" id="IPR045861">
    <property type="entry name" value="CorA_cytoplasmic_dom"/>
</dbReference>
<dbReference type="EMBL" id="KV448219">
    <property type="protein sequence ID" value="OAX40239.1"/>
    <property type="molecule type" value="Genomic_DNA"/>
</dbReference>
<evidence type="ECO:0000313" key="9">
    <source>
        <dbReference type="EMBL" id="OAX40239.1"/>
    </source>
</evidence>
<proteinExistence type="inferred from homology"/>
<keyword evidence="10" id="KW-1185">Reference proteome</keyword>
<evidence type="ECO:0000256" key="1">
    <source>
        <dbReference type="ARBA" id="ARBA00004651"/>
    </source>
</evidence>
<dbReference type="Gene3D" id="1.20.58.340">
    <property type="entry name" value="Magnesium transport protein CorA, transmembrane region"/>
    <property type="match status" value="1"/>
</dbReference>
<keyword evidence="7" id="KW-0472">Membrane</keyword>
<dbReference type="Pfam" id="PF01544">
    <property type="entry name" value="CorA"/>
    <property type="match status" value="1"/>
</dbReference>
<evidence type="ECO:0000256" key="3">
    <source>
        <dbReference type="ARBA" id="ARBA00022448"/>
    </source>
</evidence>
<evidence type="ECO:0000256" key="7">
    <source>
        <dbReference type="ARBA" id="ARBA00023136"/>
    </source>
</evidence>
<dbReference type="InterPro" id="IPR045863">
    <property type="entry name" value="CorA_TM1_TM2"/>
</dbReference>
<dbReference type="InterPro" id="IPR002523">
    <property type="entry name" value="MgTranspt_CorA/ZnTranspt_ZntB"/>
</dbReference>
<dbReference type="GO" id="GO:0000287">
    <property type="term" value="F:magnesium ion binding"/>
    <property type="evidence" value="ECO:0007669"/>
    <property type="project" value="TreeGrafter"/>
</dbReference>
<keyword evidence="6" id="KW-1133">Transmembrane helix</keyword>
<dbReference type="OrthoDB" id="3231000at2759"/>
<sequence length="579" mass="65886">MSTSNRLSVTFPSGVHSAPHVNMNDRTMPPSTPTPIYRHAAPSGPWPWMDFDTDTDFALNTDTTSASPPAGAQSWRGYPQDLFGNWKPDQVKRSKMLSNSSQLDNCLVHWLDVLKDGTFTILDAEGRDQTTRATRDRADEFWELLQTPRPANIRVRALFVDNLSLSVLQMLGTKYNIEPFFFSSSLNWIPSHYQEEVRPGKGDHITITLPFIRAMKNPVTRPTTPAEPSGSLRFTTPIHIPIDHDDQKQIIDTQAPLSLRCGNILLQDLIAIHMIREVDSSTIISYHPTSSWRRPSAKRLHSLVNRAGQSVYWQKIFTQSRDPTFLFLAVMWYALYAWDQSFEVLYVHINWLESRVLLTNDIKLTRELHIIQAHLLHYQSLLQDFQKSVNFLQGTPNPAMDSESYSLEERKVSTELMAKECANLLSEIGRLESRRFMQSSRLENAMNLAFATVNIQDSKHMQKLAEATTRDSAAMKQISYLTMVFLPASFTATLFGMNVNEITGSKGQESLVHYVATTLSLTCFTTWLVIACQAPGSALLPMNSTLVERAGWPMFYLIRKFKENWGKGSLRDIEMTERE</sequence>
<comment type="subcellular location">
    <subcellularLocation>
        <location evidence="1">Cell membrane</location>
        <topology evidence="1">Multi-pass membrane protein</topology>
    </subcellularLocation>
</comment>
<feature type="region of interest" description="Disordered" evidence="8">
    <location>
        <begin position="1"/>
        <end position="24"/>
    </location>
</feature>
<dbReference type="InParanoid" id="A0A1B7N5V6"/>
<evidence type="ECO:0000256" key="6">
    <source>
        <dbReference type="ARBA" id="ARBA00022989"/>
    </source>
</evidence>
<dbReference type="GO" id="GO:0015095">
    <property type="term" value="F:magnesium ion transmembrane transporter activity"/>
    <property type="evidence" value="ECO:0007669"/>
    <property type="project" value="TreeGrafter"/>
</dbReference>
<feature type="compositionally biased region" description="Polar residues" evidence="8">
    <location>
        <begin position="1"/>
        <end position="11"/>
    </location>
</feature>